<name>A0AAV3PD62_LITER</name>
<organism evidence="1 2">
    <name type="scientific">Lithospermum erythrorhizon</name>
    <name type="common">Purple gromwell</name>
    <name type="synonym">Lithospermum officinale var. erythrorhizon</name>
    <dbReference type="NCBI Taxonomy" id="34254"/>
    <lineage>
        <taxon>Eukaryota</taxon>
        <taxon>Viridiplantae</taxon>
        <taxon>Streptophyta</taxon>
        <taxon>Embryophyta</taxon>
        <taxon>Tracheophyta</taxon>
        <taxon>Spermatophyta</taxon>
        <taxon>Magnoliopsida</taxon>
        <taxon>eudicotyledons</taxon>
        <taxon>Gunneridae</taxon>
        <taxon>Pentapetalae</taxon>
        <taxon>asterids</taxon>
        <taxon>lamiids</taxon>
        <taxon>Boraginales</taxon>
        <taxon>Boraginaceae</taxon>
        <taxon>Boraginoideae</taxon>
        <taxon>Lithospermeae</taxon>
        <taxon>Lithospermum</taxon>
    </lineage>
</organism>
<gene>
    <name evidence="1" type="ORF">LIER_08543</name>
</gene>
<dbReference type="Proteomes" id="UP001454036">
    <property type="component" value="Unassembled WGS sequence"/>
</dbReference>
<comment type="caution">
    <text evidence="1">The sequence shown here is derived from an EMBL/GenBank/DDBJ whole genome shotgun (WGS) entry which is preliminary data.</text>
</comment>
<dbReference type="EMBL" id="BAABME010001389">
    <property type="protein sequence ID" value="GAA0149340.1"/>
    <property type="molecule type" value="Genomic_DNA"/>
</dbReference>
<sequence>MEHVPMERNHDADRLSQFATTGYETLPEATVVEWVKEEAFRTKDVMNNDAPEGGGSSVPYPEVEVMKGYNRRDVAGIKNFQQCYARSG</sequence>
<keyword evidence="2" id="KW-1185">Reference proteome</keyword>
<protein>
    <submittedName>
        <fullName evidence="1">Uncharacterized protein</fullName>
    </submittedName>
</protein>
<reference evidence="1 2" key="1">
    <citation type="submission" date="2024-01" db="EMBL/GenBank/DDBJ databases">
        <title>The complete chloroplast genome sequence of Lithospermum erythrorhizon: insights into the phylogenetic relationship among Boraginaceae species and the maternal lineages of purple gromwells.</title>
        <authorList>
            <person name="Okada T."/>
            <person name="Watanabe K."/>
        </authorList>
    </citation>
    <scope>NUCLEOTIDE SEQUENCE [LARGE SCALE GENOMIC DNA]</scope>
</reference>
<evidence type="ECO:0000313" key="1">
    <source>
        <dbReference type="EMBL" id="GAA0149340.1"/>
    </source>
</evidence>
<dbReference type="AlphaFoldDB" id="A0AAV3PD62"/>
<proteinExistence type="predicted"/>
<accession>A0AAV3PD62</accession>
<evidence type="ECO:0000313" key="2">
    <source>
        <dbReference type="Proteomes" id="UP001454036"/>
    </source>
</evidence>